<sequence>MASLTVRTGTVPGRERPCKHRREFTWARGRSRGRGPVVGGVSLNQDQRDGFGVLLRTLRRAGGLTQEDLAERSGSSVRSIREMERGRVQYPQRRTAALLADALGLDGSARSRFLDLARTVRFPRTVAEPSNGAGTAMAVESPGGAGTEAGSESLTPSTDSPAPGAVAGPAPGPAGGAAAGPAAGAVVSVVSGEPPATVGPSELPAAVPDLAGRAGELDALRTLTADIVAGRTDTASLVVLHGPPGIGKTSLTVAAGHRLSASFTDGQLFVDLSGAATDLGDPETAASTGDRDGTAGHGRVDPADALAALLRSLGLPDSRVPVSLAERSGLFRTLTRDRRLLVVLDNATDEAQVRPLLPAGRHCLVLVTSRRPLTGLAGAVRVALGVLDPAEGRQLLTSIVGTDRVTAEPAAAEQLVRLCGRLPLAIRIAGNRLATRPQWTVSHLVAQLRDQRRRLTVLTAGDLGVRAAFEVSYRQLDSATAAAFRRASLIPGADFDAGLVTAAAGNDEESATQAAEDLVDAGLLLSLGDRYRFHDLVRLYAYERLGGDETPEQRTVAHDRMVSWLLRRTEQAGAMFDPGAGVSANPPVSTARAGSPFDDHRAAGAWLDRESGNWPAALRDAARQGWHADVVRVARALHWYSDAATHRHSWDEIFSLGVTAARALRSARDEAVLLNFLGWARYYCRERNSDGLAALEQALELARRIGDRREEAWALTYSASIFVRSGRAGYAVDSSRQAVALFRQVGYELGEACAANVQGTALGALGRHAEAAELHRDVLEFYRRRSGLSSTNALIAQAATMMCLGADLAGEQMWREAAGEYAQARALFQQCAATFAEASAAYRHGVALRALGDVEAATEQLRQALALFVAVPSPWWEARTLHVLAALAGADPVGAADARLLRRRALDRCGELDAPEAHSLRATLLRELAD</sequence>
<name>A0ABW1K6E5_9ACTN</name>
<evidence type="ECO:0000259" key="2">
    <source>
        <dbReference type="PROSITE" id="PS50943"/>
    </source>
</evidence>
<evidence type="ECO:0000313" key="4">
    <source>
        <dbReference type="Proteomes" id="UP001596203"/>
    </source>
</evidence>
<dbReference type="SUPFAM" id="SSF52540">
    <property type="entry name" value="P-loop containing nucleoside triphosphate hydrolases"/>
    <property type="match status" value="1"/>
</dbReference>
<dbReference type="CDD" id="cd00093">
    <property type="entry name" value="HTH_XRE"/>
    <property type="match status" value="1"/>
</dbReference>
<dbReference type="RefSeq" id="WP_377420994.1">
    <property type="nucleotide sequence ID" value="NZ_JBHSPR010000010.1"/>
</dbReference>
<evidence type="ECO:0000256" key="1">
    <source>
        <dbReference type="SAM" id="MobiDB-lite"/>
    </source>
</evidence>
<dbReference type="Proteomes" id="UP001596203">
    <property type="component" value="Unassembled WGS sequence"/>
</dbReference>
<dbReference type="InterPro" id="IPR001387">
    <property type="entry name" value="Cro/C1-type_HTH"/>
</dbReference>
<feature type="domain" description="HTH cro/C1-type" evidence="2">
    <location>
        <begin position="55"/>
        <end position="110"/>
    </location>
</feature>
<reference evidence="4" key="1">
    <citation type="journal article" date="2019" name="Int. J. Syst. Evol. Microbiol.">
        <title>The Global Catalogue of Microorganisms (GCM) 10K type strain sequencing project: providing services to taxonomists for standard genome sequencing and annotation.</title>
        <authorList>
            <consortium name="The Broad Institute Genomics Platform"/>
            <consortium name="The Broad Institute Genome Sequencing Center for Infectious Disease"/>
            <person name="Wu L."/>
            <person name="Ma J."/>
        </authorList>
    </citation>
    <scope>NUCLEOTIDE SEQUENCE [LARGE SCALE GENOMIC DNA]</scope>
    <source>
        <strain evidence="4">ZS-35-S2</strain>
    </source>
</reference>
<dbReference type="SMART" id="SM00530">
    <property type="entry name" value="HTH_XRE"/>
    <property type="match status" value="1"/>
</dbReference>
<protein>
    <submittedName>
        <fullName evidence="3">Helix-turn-helix domain-containing protein</fullName>
    </submittedName>
</protein>
<dbReference type="SUPFAM" id="SSF47413">
    <property type="entry name" value="lambda repressor-like DNA-binding domains"/>
    <property type="match status" value="1"/>
</dbReference>
<dbReference type="InterPro" id="IPR027417">
    <property type="entry name" value="P-loop_NTPase"/>
</dbReference>
<gene>
    <name evidence="3" type="ORF">ACFP2T_12545</name>
</gene>
<proteinExistence type="predicted"/>
<dbReference type="PANTHER" id="PTHR47691:SF3">
    <property type="entry name" value="HTH-TYPE TRANSCRIPTIONAL REGULATOR RV0890C-RELATED"/>
    <property type="match status" value="1"/>
</dbReference>
<dbReference type="Gene3D" id="1.10.260.40">
    <property type="entry name" value="lambda repressor-like DNA-binding domains"/>
    <property type="match status" value="1"/>
</dbReference>
<dbReference type="Gene3D" id="3.40.50.300">
    <property type="entry name" value="P-loop containing nucleotide triphosphate hydrolases"/>
    <property type="match status" value="1"/>
</dbReference>
<dbReference type="InterPro" id="IPR010982">
    <property type="entry name" value="Lambda_DNA-bd_dom_sf"/>
</dbReference>
<dbReference type="Gene3D" id="1.25.40.10">
    <property type="entry name" value="Tetratricopeptide repeat domain"/>
    <property type="match status" value="2"/>
</dbReference>
<dbReference type="PANTHER" id="PTHR47691">
    <property type="entry name" value="REGULATOR-RELATED"/>
    <property type="match status" value="1"/>
</dbReference>
<dbReference type="InterPro" id="IPR011990">
    <property type="entry name" value="TPR-like_helical_dom_sf"/>
</dbReference>
<dbReference type="SUPFAM" id="SSF48452">
    <property type="entry name" value="TPR-like"/>
    <property type="match status" value="1"/>
</dbReference>
<dbReference type="EMBL" id="JBHSPR010000010">
    <property type="protein sequence ID" value="MFC6017030.1"/>
    <property type="molecule type" value="Genomic_DNA"/>
</dbReference>
<feature type="compositionally biased region" description="Low complexity" evidence="1">
    <location>
        <begin position="160"/>
        <end position="169"/>
    </location>
</feature>
<keyword evidence="4" id="KW-1185">Reference proteome</keyword>
<dbReference type="PROSITE" id="PS50943">
    <property type="entry name" value="HTH_CROC1"/>
    <property type="match status" value="1"/>
</dbReference>
<feature type="region of interest" description="Disordered" evidence="1">
    <location>
        <begin position="127"/>
        <end position="180"/>
    </location>
</feature>
<dbReference type="Pfam" id="PF13560">
    <property type="entry name" value="HTH_31"/>
    <property type="match status" value="1"/>
</dbReference>
<feature type="compositionally biased region" description="Polar residues" evidence="1">
    <location>
        <begin position="150"/>
        <end position="159"/>
    </location>
</feature>
<dbReference type="PRINTS" id="PR00364">
    <property type="entry name" value="DISEASERSIST"/>
</dbReference>
<accession>A0ABW1K6E5</accession>
<organism evidence="3 4">
    <name type="scientific">Plantactinospora solaniradicis</name>
    <dbReference type="NCBI Taxonomy" id="1723736"/>
    <lineage>
        <taxon>Bacteria</taxon>
        <taxon>Bacillati</taxon>
        <taxon>Actinomycetota</taxon>
        <taxon>Actinomycetes</taxon>
        <taxon>Micromonosporales</taxon>
        <taxon>Micromonosporaceae</taxon>
        <taxon>Plantactinospora</taxon>
    </lineage>
</organism>
<evidence type="ECO:0000313" key="3">
    <source>
        <dbReference type="EMBL" id="MFC6017030.1"/>
    </source>
</evidence>
<comment type="caution">
    <text evidence="3">The sequence shown here is derived from an EMBL/GenBank/DDBJ whole genome shotgun (WGS) entry which is preliminary data.</text>
</comment>